<sequence>MALHIVRLSVLVTAILFAAVGLAMGSALAAGTANLHIDVFPYVALAIATGAITLATVPAMIILEMIRPGGPTSMVVVEISWLATLSVLWLATGAETAQVLQDVDGDSDGFGFRTSQSGLCDSSSSFGLLEQDSLSSIINIGCSETKAIAAFGFLNWLLLMVYVFALLFLAIRASSRRQKGVWTSSVPDAPFFAPAEKDPVPHSYVPYPHVEQNTGTGGTVQAGTVHV</sequence>
<protein>
    <recommendedName>
        <fullName evidence="4">MARVEL domain-containing protein</fullName>
    </recommendedName>
</protein>
<evidence type="ECO:0000313" key="3">
    <source>
        <dbReference type="Proteomes" id="UP001219525"/>
    </source>
</evidence>
<keyword evidence="1" id="KW-0472">Membrane</keyword>
<feature type="transmembrane region" description="Helical" evidence="1">
    <location>
        <begin position="39"/>
        <end position="63"/>
    </location>
</feature>
<keyword evidence="1" id="KW-0812">Transmembrane</keyword>
<accession>A0AAD6VJC3</accession>
<organism evidence="2 3">
    <name type="scientific">Mycena pura</name>
    <dbReference type="NCBI Taxonomy" id="153505"/>
    <lineage>
        <taxon>Eukaryota</taxon>
        <taxon>Fungi</taxon>
        <taxon>Dikarya</taxon>
        <taxon>Basidiomycota</taxon>
        <taxon>Agaricomycotina</taxon>
        <taxon>Agaricomycetes</taxon>
        <taxon>Agaricomycetidae</taxon>
        <taxon>Agaricales</taxon>
        <taxon>Marasmiineae</taxon>
        <taxon>Mycenaceae</taxon>
        <taxon>Mycena</taxon>
    </lineage>
</organism>
<dbReference type="EMBL" id="JARJCW010000019">
    <property type="protein sequence ID" value="KAJ7214525.1"/>
    <property type="molecule type" value="Genomic_DNA"/>
</dbReference>
<keyword evidence="1" id="KW-1133">Transmembrane helix</keyword>
<reference evidence="2" key="1">
    <citation type="submission" date="2023-03" db="EMBL/GenBank/DDBJ databases">
        <title>Massive genome expansion in bonnet fungi (Mycena s.s.) driven by repeated elements and novel gene families across ecological guilds.</title>
        <authorList>
            <consortium name="Lawrence Berkeley National Laboratory"/>
            <person name="Harder C.B."/>
            <person name="Miyauchi S."/>
            <person name="Viragh M."/>
            <person name="Kuo A."/>
            <person name="Thoen E."/>
            <person name="Andreopoulos B."/>
            <person name="Lu D."/>
            <person name="Skrede I."/>
            <person name="Drula E."/>
            <person name="Henrissat B."/>
            <person name="Morin E."/>
            <person name="Kohler A."/>
            <person name="Barry K."/>
            <person name="LaButti K."/>
            <person name="Morin E."/>
            <person name="Salamov A."/>
            <person name="Lipzen A."/>
            <person name="Mereny Z."/>
            <person name="Hegedus B."/>
            <person name="Baldrian P."/>
            <person name="Stursova M."/>
            <person name="Weitz H."/>
            <person name="Taylor A."/>
            <person name="Grigoriev I.V."/>
            <person name="Nagy L.G."/>
            <person name="Martin F."/>
            <person name="Kauserud H."/>
        </authorList>
    </citation>
    <scope>NUCLEOTIDE SEQUENCE</scope>
    <source>
        <strain evidence="2">9144</strain>
    </source>
</reference>
<dbReference type="Proteomes" id="UP001219525">
    <property type="component" value="Unassembled WGS sequence"/>
</dbReference>
<comment type="caution">
    <text evidence="2">The sequence shown here is derived from an EMBL/GenBank/DDBJ whole genome shotgun (WGS) entry which is preliminary data.</text>
</comment>
<evidence type="ECO:0000313" key="2">
    <source>
        <dbReference type="EMBL" id="KAJ7214525.1"/>
    </source>
</evidence>
<feature type="transmembrane region" description="Helical" evidence="1">
    <location>
        <begin position="75"/>
        <end position="92"/>
    </location>
</feature>
<evidence type="ECO:0008006" key="4">
    <source>
        <dbReference type="Google" id="ProtNLM"/>
    </source>
</evidence>
<gene>
    <name evidence="2" type="ORF">GGX14DRAFT_611091</name>
</gene>
<keyword evidence="3" id="KW-1185">Reference proteome</keyword>
<feature type="transmembrane region" description="Helical" evidence="1">
    <location>
        <begin position="153"/>
        <end position="171"/>
    </location>
</feature>
<dbReference type="AlphaFoldDB" id="A0AAD6VJC3"/>
<name>A0AAD6VJC3_9AGAR</name>
<proteinExistence type="predicted"/>
<evidence type="ECO:0000256" key="1">
    <source>
        <dbReference type="SAM" id="Phobius"/>
    </source>
</evidence>